<organism evidence="2 3">
    <name type="scientific">Mycobacterium kansasii</name>
    <dbReference type="NCBI Taxonomy" id="1768"/>
    <lineage>
        <taxon>Bacteria</taxon>
        <taxon>Bacillati</taxon>
        <taxon>Actinomycetota</taxon>
        <taxon>Actinomycetes</taxon>
        <taxon>Mycobacteriales</taxon>
        <taxon>Mycobacteriaceae</taxon>
        <taxon>Mycobacterium</taxon>
    </lineage>
</organism>
<protein>
    <submittedName>
        <fullName evidence="2">Uncharacterized protein</fullName>
    </submittedName>
</protein>
<evidence type="ECO:0000256" key="1">
    <source>
        <dbReference type="SAM" id="MobiDB-lite"/>
    </source>
</evidence>
<gene>
    <name evidence="2" type="ORF">BZL29_5671</name>
</gene>
<evidence type="ECO:0000313" key="2">
    <source>
        <dbReference type="EMBL" id="OOK71560.1"/>
    </source>
</evidence>
<dbReference type="Proteomes" id="UP000188532">
    <property type="component" value="Unassembled WGS sequence"/>
</dbReference>
<dbReference type="AlphaFoldDB" id="A0A1V3WX90"/>
<reference evidence="2 3" key="1">
    <citation type="submission" date="2017-02" db="EMBL/GenBank/DDBJ databases">
        <title>Complete genome sequences of Mycobacterium kansasii strains isolated from rhesus macaques.</title>
        <authorList>
            <person name="Panda A."/>
            <person name="Nagaraj S."/>
            <person name="Zhao X."/>
            <person name="Tettelin H."/>
            <person name="Detolla L.J."/>
        </authorList>
    </citation>
    <scope>NUCLEOTIDE SEQUENCE [LARGE SCALE GENOMIC DNA]</scope>
    <source>
        <strain evidence="2 3">11-3469</strain>
    </source>
</reference>
<accession>A0A1V3WX90</accession>
<name>A0A1V3WX90_MYCKA</name>
<comment type="caution">
    <text evidence="2">The sequence shown here is derived from an EMBL/GenBank/DDBJ whole genome shotgun (WGS) entry which is preliminary data.</text>
</comment>
<dbReference type="EMBL" id="MVBN01000006">
    <property type="protein sequence ID" value="OOK71560.1"/>
    <property type="molecule type" value="Genomic_DNA"/>
</dbReference>
<sequence>MPTRPSWRVPSTAARPDHTDAAPNPTELNHFRAGGTAAGTIFR</sequence>
<proteinExistence type="predicted"/>
<feature type="region of interest" description="Disordered" evidence="1">
    <location>
        <begin position="1"/>
        <end position="43"/>
    </location>
</feature>
<evidence type="ECO:0000313" key="3">
    <source>
        <dbReference type="Proteomes" id="UP000188532"/>
    </source>
</evidence>